<reference evidence="3" key="1">
    <citation type="submission" date="2019-11" db="EMBL/GenBank/DDBJ databases">
        <title>Isolation and characterization of two novel species in the genus Thiomicrorhabdus.</title>
        <authorList>
            <person name="Mochizuki J."/>
            <person name="Kojima H."/>
            <person name="Fukui M."/>
        </authorList>
    </citation>
    <scope>NUCLEOTIDE SEQUENCE [LARGE SCALE GENOMIC DNA]</scope>
    <source>
        <strain evidence="3">AkT22</strain>
    </source>
</reference>
<keyword evidence="3" id="KW-1185">Reference proteome</keyword>
<dbReference type="InterPro" id="IPR010982">
    <property type="entry name" value="Lambda_DNA-bd_dom_sf"/>
</dbReference>
<dbReference type="SUPFAM" id="SSF47413">
    <property type="entry name" value="lambda repressor-like DNA-binding domains"/>
    <property type="match status" value="1"/>
</dbReference>
<accession>A0A6F8PN31</accession>
<dbReference type="InterPro" id="IPR001387">
    <property type="entry name" value="Cro/C1-type_HTH"/>
</dbReference>
<evidence type="ECO:0000313" key="3">
    <source>
        <dbReference type="Proteomes" id="UP000501466"/>
    </source>
</evidence>
<proteinExistence type="predicted"/>
<dbReference type="Pfam" id="PF01381">
    <property type="entry name" value="HTH_3"/>
    <property type="match status" value="1"/>
</dbReference>
<dbReference type="Gene3D" id="1.10.260.40">
    <property type="entry name" value="lambda repressor-like DNA-binding domains"/>
    <property type="match status" value="1"/>
</dbReference>
<dbReference type="CDD" id="cd00093">
    <property type="entry name" value="HTH_XRE"/>
    <property type="match status" value="1"/>
</dbReference>
<dbReference type="AlphaFoldDB" id="A0A6F8PN31"/>
<dbReference type="KEGG" id="tzo:THMIRHAT_12770"/>
<evidence type="ECO:0000313" key="2">
    <source>
        <dbReference type="EMBL" id="BBP43531.1"/>
    </source>
</evidence>
<dbReference type="GO" id="GO:0003677">
    <property type="term" value="F:DNA binding"/>
    <property type="evidence" value="ECO:0007669"/>
    <property type="project" value="InterPro"/>
</dbReference>
<gene>
    <name evidence="2" type="ORF">THMIRHAT_12770</name>
</gene>
<name>A0A6F8PN31_9GAMM</name>
<organism evidence="2 3">
    <name type="scientific">Thiosulfativibrio zosterae</name>
    <dbReference type="NCBI Taxonomy" id="2675053"/>
    <lineage>
        <taxon>Bacteria</taxon>
        <taxon>Pseudomonadati</taxon>
        <taxon>Pseudomonadota</taxon>
        <taxon>Gammaproteobacteria</taxon>
        <taxon>Thiotrichales</taxon>
        <taxon>Piscirickettsiaceae</taxon>
        <taxon>Thiosulfativibrio</taxon>
    </lineage>
</organism>
<sequence length="140" mass="15738">MTIMYDPIKDQLDIYLFDKDHLGEPFKHELNTDIEICHYDLELHGPNCPQVISISNASQHGFWPIQLANYSGNPIADLRHKYGLTQADLGAIMKVSKARISQMENGGNVSVENFERVRKAVTGLASSHWANNKVTTELLS</sequence>
<evidence type="ECO:0000259" key="1">
    <source>
        <dbReference type="PROSITE" id="PS50943"/>
    </source>
</evidence>
<dbReference type="EMBL" id="AP021888">
    <property type="protein sequence ID" value="BBP43531.1"/>
    <property type="molecule type" value="Genomic_DNA"/>
</dbReference>
<protein>
    <recommendedName>
        <fullName evidence="1">HTH cro/C1-type domain-containing protein</fullName>
    </recommendedName>
</protein>
<dbReference type="RefSeq" id="WP_173291320.1">
    <property type="nucleotide sequence ID" value="NZ_AP021888.1"/>
</dbReference>
<dbReference type="PROSITE" id="PS50943">
    <property type="entry name" value="HTH_CROC1"/>
    <property type="match status" value="1"/>
</dbReference>
<dbReference type="Proteomes" id="UP000501466">
    <property type="component" value="Chromosome"/>
</dbReference>
<feature type="domain" description="HTH cro/C1-type" evidence="1">
    <location>
        <begin position="75"/>
        <end position="120"/>
    </location>
</feature>